<name>A0A517SMX9_9PLAN</name>
<dbReference type="AlphaFoldDB" id="A0A517SMX9"/>
<reference evidence="1 2" key="1">
    <citation type="submission" date="2019-02" db="EMBL/GenBank/DDBJ databases">
        <title>Deep-cultivation of Planctomycetes and their phenomic and genomic characterization uncovers novel biology.</title>
        <authorList>
            <person name="Wiegand S."/>
            <person name="Jogler M."/>
            <person name="Boedeker C."/>
            <person name="Pinto D."/>
            <person name="Vollmers J."/>
            <person name="Rivas-Marin E."/>
            <person name="Kohn T."/>
            <person name="Peeters S.H."/>
            <person name="Heuer A."/>
            <person name="Rast P."/>
            <person name="Oberbeckmann S."/>
            <person name="Bunk B."/>
            <person name="Jeske O."/>
            <person name="Meyerdierks A."/>
            <person name="Storesund J.E."/>
            <person name="Kallscheuer N."/>
            <person name="Luecker S."/>
            <person name="Lage O.M."/>
            <person name="Pohl T."/>
            <person name="Merkel B.J."/>
            <person name="Hornburger P."/>
            <person name="Mueller R.-W."/>
            <person name="Bruemmer F."/>
            <person name="Labrenz M."/>
            <person name="Spormann A.M."/>
            <person name="Op den Camp H."/>
            <person name="Overmann J."/>
            <person name="Amann R."/>
            <person name="Jetten M.S.M."/>
            <person name="Mascher T."/>
            <person name="Medema M.H."/>
            <person name="Devos D.P."/>
            <person name="Kaster A.-K."/>
            <person name="Ovreas L."/>
            <person name="Rohde M."/>
            <person name="Galperin M.Y."/>
            <person name="Jogler C."/>
        </authorList>
    </citation>
    <scope>NUCLEOTIDE SEQUENCE [LARGE SCALE GENOMIC DNA]</scope>
    <source>
        <strain evidence="1 2">Pan44</strain>
    </source>
</reference>
<dbReference type="KEGG" id="ccos:Pan44_55250"/>
<sequence length="127" mass="13562">MLPVAFLILFSGLDVALTVQRQTMLTECACRAARRVIVAGEFSKTAMQPTTWTGTAADTHPIAAAIRPLLATLTPSIVGIKVQWLDGANSAGKKIQVELSSEAPTVIPRLFGAKWNLTARSTMLIAN</sequence>
<organism evidence="1 2">
    <name type="scientific">Caulifigura coniformis</name>
    <dbReference type="NCBI Taxonomy" id="2527983"/>
    <lineage>
        <taxon>Bacteria</taxon>
        <taxon>Pseudomonadati</taxon>
        <taxon>Planctomycetota</taxon>
        <taxon>Planctomycetia</taxon>
        <taxon>Planctomycetales</taxon>
        <taxon>Planctomycetaceae</taxon>
        <taxon>Caulifigura</taxon>
    </lineage>
</organism>
<dbReference type="EMBL" id="CP036271">
    <property type="protein sequence ID" value="QDT57456.1"/>
    <property type="molecule type" value="Genomic_DNA"/>
</dbReference>
<keyword evidence="2" id="KW-1185">Reference proteome</keyword>
<evidence type="ECO:0000313" key="2">
    <source>
        <dbReference type="Proteomes" id="UP000315700"/>
    </source>
</evidence>
<dbReference type="Proteomes" id="UP000315700">
    <property type="component" value="Chromosome"/>
</dbReference>
<protein>
    <recommendedName>
        <fullName evidence="3">TadE-like protein</fullName>
    </recommendedName>
</protein>
<evidence type="ECO:0008006" key="3">
    <source>
        <dbReference type="Google" id="ProtNLM"/>
    </source>
</evidence>
<gene>
    <name evidence="1" type="ORF">Pan44_55250</name>
</gene>
<dbReference type="InParanoid" id="A0A517SMX9"/>
<proteinExistence type="predicted"/>
<evidence type="ECO:0000313" key="1">
    <source>
        <dbReference type="EMBL" id="QDT57456.1"/>
    </source>
</evidence>
<accession>A0A517SMX9</accession>